<protein>
    <submittedName>
        <fullName evidence="2">Uncharacterized protein</fullName>
    </submittedName>
</protein>
<keyword evidence="1" id="KW-0812">Transmembrane</keyword>
<proteinExistence type="predicted"/>
<organism evidence="2">
    <name type="scientific">marine metagenome</name>
    <dbReference type="NCBI Taxonomy" id="408172"/>
    <lineage>
        <taxon>unclassified sequences</taxon>
        <taxon>metagenomes</taxon>
        <taxon>ecological metagenomes</taxon>
    </lineage>
</organism>
<sequence length="48" mass="5149">MPLIDLLGLAPSLAPPDQVSLVTAPLNLPLFYNLFSLTLVLLGAHYTD</sequence>
<keyword evidence="1" id="KW-0472">Membrane</keyword>
<feature type="transmembrane region" description="Helical" evidence="1">
    <location>
        <begin position="30"/>
        <end position="47"/>
    </location>
</feature>
<evidence type="ECO:0000256" key="1">
    <source>
        <dbReference type="SAM" id="Phobius"/>
    </source>
</evidence>
<gene>
    <name evidence="2" type="ORF">METZ01_LOCUS5143</name>
</gene>
<dbReference type="EMBL" id="UINC01000266">
    <property type="protein sequence ID" value="SUZ52289.1"/>
    <property type="molecule type" value="Genomic_DNA"/>
</dbReference>
<keyword evidence="1" id="KW-1133">Transmembrane helix</keyword>
<accession>A0A381NCY4</accession>
<name>A0A381NCY4_9ZZZZ</name>
<evidence type="ECO:0000313" key="2">
    <source>
        <dbReference type="EMBL" id="SUZ52289.1"/>
    </source>
</evidence>
<reference evidence="2" key="1">
    <citation type="submission" date="2018-05" db="EMBL/GenBank/DDBJ databases">
        <authorList>
            <person name="Lanie J.A."/>
            <person name="Ng W.-L."/>
            <person name="Kazmierczak K.M."/>
            <person name="Andrzejewski T.M."/>
            <person name="Davidsen T.M."/>
            <person name="Wayne K.J."/>
            <person name="Tettelin H."/>
            <person name="Glass J.I."/>
            <person name="Rusch D."/>
            <person name="Podicherti R."/>
            <person name="Tsui H.-C.T."/>
            <person name="Winkler M.E."/>
        </authorList>
    </citation>
    <scope>NUCLEOTIDE SEQUENCE</scope>
</reference>
<dbReference type="AlphaFoldDB" id="A0A381NCY4"/>